<dbReference type="PANTHER" id="PTHR42944:SF1">
    <property type="entry name" value="ADENINE DNA GLYCOSYLASE"/>
    <property type="match status" value="1"/>
</dbReference>
<dbReference type="GO" id="GO:0034039">
    <property type="term" value="F:8-oxo-7,8-dihydroguanine DNA N-glycosylase activity"/>
    <property type="evidence" value="ECO:0007669"/>
    <property type="project" value="TreeGrafter"/>
</dbReference>
<dbReference type="InterPro" id="IPR011257">
    <property type="entry name" value="DNA_glycosylase"/>
</dbReference>
<dbReference type="RefSeq" id="WP_129834947.1">
    <property type="nucleotide sequence ID" value="NZ_CP035704.1"/>
</dbReference>
<dbReference type="EMBL" id="CP035704">
    <property type="protein sequence ID" value="QBB71694.1"/>
    <property type="molecule type" value="Genomic_DNA"/>
</dbReference>
<evidence type="ECO:0000256" key="2">
    <source>
        <dbReference type="ARBA" id="ARBA00002933"/>
    </source>
</evidence>
<evidence type="ECO:0000256" key="10">
    <source>
        <dbReference type="ARBA" id="ARBA00023004"/>
    </source>
</evidence>
<evidence type="ECO:0000256" key="7">
    <source>
        <dbReference type="ARBA" id="ARBA00022723"/>
    </source>
</evidence>
<comment type="function">
    <text evidence="2">Adenine glycosylase active on G-A mispairs. MutY also corrects error-prone DNA synthesis past GO lesions which are due to the oxidatively damaged form of guanine: 7,8-dihydro-8-oxoguanine (8-oxo-dGTP).</text>
</comment>
<evidence type="ECO:0000259" key="15">
    <source>
        <dbReference type="SMART" id="SM00478"/>
    </source>
</evidence>
<organism evidence="16 17">
    <name type="scientific">Pseudolysobacter antarcticus</name>
    <dbReference type="NCBI Taxonomy" id="2511995"/>
    <lineage>
        <taxon>Bacteria</taxon>
        <taxon>Pseudomonadati</taxon>
        <taxon>Pseudomonadota</taxon>
        <taxon>Gammaproteobacteria</taxon>
        <taxon>Lysobacterales</taxon>
        <taxon>Rhodanobacteraceae</taxon>
        <taxon>Pseudolysobacter</taxon>
    </lineage>
</organism>
<dbReference type="NCBIfam" id="TIGR01084">
    <property type="entry name" value="mutY"/>
    <property type="match status" value="1"/>
</dbReference>
<proteinExistence type="inferred from homology"/>
<dbReference type="KEGG" id="xbc:ELE36_15750"/>
<dbReference type="Gene3D" id="1.10.340.30">
    <property type="entry name" value="Hypothetical protein, domain 2"/>
    <property type="match status" value="1"/>
</dbReference>
<dbReference type="Gene3D" id="1.10.1670.10">
    <property type="entry name" value="Helix-hairpin-Helix base-excision DNA repair enzymes (C-terminal)"/>
    <property type="match status" value="1"/>
</dbReference>
<dbReference type="SMART" id="SM00478">
    <property type="entry name" value="ENDO3c"/>
    <property type="match status" value="1"/>
</dbReference>
<dbReference type="InterPro" id="IPR029119">
    <property type="entry name" value="MutY_C"/>
</dbReference>
<dbReference type="GO" id="GO:0006284">
    <property type="term" value="P:base-excision repair"/>
    <property type="evidence" value="ECO:0007669"/>
    <property type="project" value="UniProtKB-UniRule"/>
</dbReference>
<dbReference type="AlphaFoldDB" id="A0A411HMJ3"/>
<dbReference type="SUPFAM" id="SSF55811">
    <property type="entry name" value="Nudix"/>
    <property type="match status" value="1"/>
</dbReference>
<evidence type="ECO:0000256" key="12">
    <source>
        <dbReference type="ARBA" id="ARBA00023204"/>
    </source>
</evidence>
<evidence type="ECO:0000256" key="6">
    <source>
        <dbReference type="ARBA" id="ARBA00022485"/>
    </source>
</evidence>
<dbReference type="Pfam" id="PF00633">
    <property type="entry name" value="HHH"/>
    <property type="match status" value="1"/>
</dbReference>
<keyword evidence="12" id="KW-0234">DNA repair</keyword>
<reference evidence="16 17" key="1">
    <citation type="submission" date="2019-01" db="EMBL/GenBank/DDBJ databases">
        <title>Pseudolysobacter antarctica gen. nov., sp. nov., isolated from Fildes Peninsula, Antarctica.</title>
        <authorList>
            <person name="Wei Z."/>
            <person name="Peng F."/>
        </authorList>
    </citation>
    <scope>NUCLEOTIDE SEQUENCE [LARGE SCALE GENOMIC DNA]</scope>
    <source>
        <strain evidence="16 17">AQ6-296</strain>
    </source>
</reference>
<comment type="cofactor">
    <cofactor evidence="14">
        <name>[4Fe-4S] cluster</name>
        <dbReference type="ChEBI" id="CHEBI:49883"/>
    </cofactor>
    <text evidence="14">Binds 1 [4Fe-4S] cluster.</text>
</comment>
<dbReference type="GO" id="GO:0051539">
    <property type="term" value="F:4 iron, 4 sulfur cluster binding"/>
    <property type="evidence" value="ECO:0007669"/>
    <property type="project" value="UniProtKB-UniRule"/>
</dbReference>
<dbReference type="InterPro" id="IPR000445">
    <property type="entry name" value="HhH_motif"/>
</dbReference>
<comment type="similarity">
    <text evidence="3 14">Belongs to the Nth/MutY family.</text>
</comment>
<keyword evidence="9" id="KW-0378">Hydrolase</keyword>
<evidence type="ECO:0000313" key="16">
    <source>
        <dbReference type="EMBL" id="QBB71694.1"/>
    </source>
</evidence>
<dbReference type="CDD" id="cd03431">
    <property type="entry name" value="NUDIX_DNA_Glycosylase_C-MutY"/>
    <property type="match status" value="1"/>
</dbReference>
<dbReference type="FunFam" id="1.10.340.30:FF:000002">
    <property type="entry name" value="Adenine DNA glycosylase"/>
    <property type="match status" value="1"/>
</dbReference>
<dbReference type="InterPro" id="IPR003651">
    <property type="entry name" value="Endonuclease3_FeS-loop_motif"/>
</dbReference>
<dbReference type="SUPFAM" id="SSF48150">
    <property type="entry name" value="DNA-glycosylase"/>
    <property type="match status" value="1"/>
</dbReference>
<dbReference type="Gene3D" id="3.90.79.10">
    <property type="entry name" value="Nucleoside Triphosphate Pyrophosphohydrolase"/>
    <property type="match status" value="1"/>
</dbReference>
<sequence>MKPIAPSLLRWFDQHGRHDLPWQHPRTPYRVWLSEIMLQQTQVVTVIAYFARFIREIPDLPVLANASQDQVLALWSGLGYYSRARNLHRAAQTCMQQHAGELPQTLDELIALPGIGRSTAGAILAQAHGQRVAILDGNVKRVLSRYAGVHGWPGATAVEKSLWELAEKLTPPQRVADYTQAIMDLGATVCTRGKPRCGECPLSADCIALRDDLTAQLPQRKATRIIPQRATTMLIIRDAQDRILLQRRPPSGVWAALWSLPQVDAADAASAWLHNELGIARGKSSDWQTLPQFIHTFSHFQLAISALLLQLKTSPTRISDGDDVRWCSHGDIAALGLPAPVRKLLLTIWE</sequence>
<dbReference type="GO" id="GO:0046872">
    <property type="term" value="F:metal ion binding"/>
    <property type="evidence" value="ECO:0007669"/>
    <property type="project" value="UniProtKB-UniRule"/>
</dbReference>
<keyword evidence="7" id="KW-0479">Metal-binding</keyword>
<keyword evidence="17" id="KW-1185">Reference proteome</keyword>
<dbReference type="InterPro" id="IPR005760">
    <property type="entry name" value="A/G_AdeGlyc_MutY"/>
</dbReference>
<dbReference type="InterPro" id="IPR003265">
    <property type="entry name" value="HhH-GPD_domain"/>
</dbReference>
<dbReference type="PROSITE" id="PS00764">
    <property type="entry name" value="ENDONUCLEASE_III_1"/>
    <property type="match status" value="1"/>
</dbReference>
<dbReference type="GO" id="GO:0006298">
    <property type="term" value="P:mismatch repair"/>
    <property type="evidence" value="ECO:0007669"/>
    <property type="project" value="TreeGrafter"/>
</dbReference>
<dbReference type="InterPro" id="IPR044298">
    <property type="entry name" value="MIG/MutY"/>
</dbReference>
<dbReference type="Pfam" id="PF14815">
    <property type="entry name" value="NUDIX_4"/>
    <property type="match status" value="1"/>
</dbReference>
<dbReference type="CDD" id="cd00056">
    <property type="entry name" value="ENDO3c"/>
    <property type="match status" value="1"/>
</dbReference>
<keyword evidence="11" id="KW-0411">Iron-sulfur</keyword>
<dbReference type="GO" id="GO:0032357">
    <property type="term" value="F:oxidized purine DNA binding"/>
    <property type="evidence" value="ECO:0007669"/>
    <property type="project" value="TreeGrafter"/>
</dbReference>
<evidence type="ECO:0000256" key="4">
    <source>
        <dbReference type="ARBA" id="ARBA00012045"/>
    </source>
</evidence>
<dbReference type="GO" id="GO:0035485">
    <property type="term" value="F:adenine/guanine mispair binding"/>
    <property type="evidence" value="ECO:0007669"/>
    <property type="project" value="TreeGrafter"/>
</dbReference>
<dbReference type="Proteomes" id="UP000291562">
    <property type="component" value="Chromosome"/>
</dbReference>
<keyword evidence="13 14" id="KW-0326">Glycosidase</keyword>
<keyword evidence="10 14" id="KW-0408">Iron</keyword>
<dbReference type="InterPro" id="IPR004035">
    <property type="entry name" value="Endouclease-III_FeS-bd_BS"/>
</dbReference>
<evidence type="ECO:0000313" key="17">
    <source>
        <dbReference type="Proteomes" id="UP000291562"/>
    </source>
</evidence>
<evidence type="ECO:0000256" key="9">
    <source>
        <dbReference type="ARBA" id="ARBA00022801"/>
    </source>
</evidence>
<evidence type="ECO:0000256" key="5">
    <source>
        <dbReference type="ARBA" id="ARBA00022023"/>
    </source>
</evidence>
<comment type="catalytic activity">
    <reaction evidence="1 14">
        <text>Hydrolyzes free adenine bases from 7,8-dihydro-8-oxoguanine:adenine mismatched double-stranded DNA, leaving an apurinic site.</text>
        <dbReference type="EC" id="3.2.2.31"/>
    </reaction>
</comment>
<dbReference type="InterPro" id="IPR015797">
    <property type="entry name" value="NUDIX_hydrolase-like_dom_sf"/>
</dbReference>
<accession>A0A411HMJ3</accession>
<evidence type="ECO:0000256" key="14">
    <source>
        <dbReference type="RuleBase" id="RU365096"/>
    </source>
</evidence>
<dbReference type="Pfam" id="PF10576">
    <property type="entry name" value="EndIII_4Fe-2S"/>
    <property type="match status" value="1"/>
</dbReference>
<dbReference type="EC" id="3.2.2.31" evidence="4 14"/>
<dbReference type="SMART" id="SM00525">
    <property type="entry name" value="FES"/>
    <property type="match status" value="1"/>
</dbReference>
<evidence type="ECO:0000256" key="1">
    <source>
        <dbReference type="ARBA" id="ARBA00000843"/>
    </source>
</evidence>
<evidence type="ECO:0000256" key="13">
    <source>
        <dbReference type="ARBA" id="ARBA00023295"/>
    </source>
</evidence>
<dbReference type="OrthoDB" id="9802365at2"/>
<name>A0A411HMJ3_9GAMM</name>
<keyword evidence="8 14" id="KW-0227">DNA damage</keyword>
<keyword evidence="6" id="KW-0004">4Fe-4S</keyword>
<evidence type="ECO:0000256" key="8">
    <source>
        <dbReference type="ARBA" id="ARBA00022763"/>
    </source>
</evidence>
<feature type="domain" description="HhH-GPD" evidence="15">
    <location>
        <begin position="37"/>
        <end position="188"/>
    </location>
</feature>
<evidence type="ECO:0000256" key="11">
    <source>
        <dbReference type="ARBA" id="ARBA00023014"/>
    </source>
</evidence>
<dbReference type="GO" id="GO:0000701">
    <property type="term" value="F:purine-specific mismatch base pair DNA N-glycosylase activity"/>
    <property type="evidence" value="ECO:0007669"/>
    <property type="project" value="UniProtKB-EC"/>
</dbReference>
<protein>
    <recommendedName>
        <fullName evidence="5 14">Adenine DNA glycosylase</fullName>
        <ecNumber evidence="4 14">3.2.2.31</ecNumber>
    </recommendedName>
</protein>
<dbReference type="Pfam" id="PF00730">
    <property type="entry name" value="HhH-GPD"/>
    <property type="match status" value="1"/>
</dbReference>
<gene>
    <name evidence="16" type="primary">mutY</name>
    <name evidence="16" type="ORF">ELE36_15750</name>
</gene>
<evidence type="ECO:0000256" key="3">
    <source>
        <dbReference type="ARBA" id="ARBA00008343"/>
    </source>
</evidence>
<dbReference type="PANTHER" id="PTHR42944">
    <property type="entry name" value="ADENINE DNA GLYCOSYLASE"/>
    <property type="match status" value="1"/>
</dbReference>
<dbReference type="InterPro" id="IPR023170">
    <property type="entry name" value="HhH_base_excis_C"/>
</dbReference>